<dbReference type="EMBL" id="CATOUU010000297">
    <property type="protein sequence ID" value="CAI9923901.1"/>
    <property type="molecule type" value="Genomic_DNA"/>
</dbReference>
<dbReference type="EMBL" id="CATOUU010000342">
    <property type="protein sequence ID" value="CAI9925526.1"/>
    <property type="molecule type" value="Genomic_DNA"/>
</dbReference>
<keyword evidence="7" id="KW-1185">Reference proteome</keyword>
<organism evidence="3">
    <name type="scientific">Hexamita inflata</name>
    <dbReference type="NCBI Taxonomy" id="28002"/>
    <lineage>
        <taxon>Eukaryota</taxon>
        <taxon>Metamonada</taxon>
        <taxon>Diplomonadida</taxon>
        <taxon>Hexamitidae</taxon>
        <taxon>Hexamitinae</taxon>
        <taxon>Hexamita</taxon>
    </lineage>
</organism>
<dbReference type="EMBL" id="CAXDID020000598">
    <property type="protein sequence ID" value="CAL6105565.1"/>
    <property type="molecule type" value="Genomic_DNA"/>
</dbReference>
<dbReference type="EMBL" id="CATOUU010001001">
    <property type="protein sequence ID" value="CAI9966246.1"/>
    <property type="molecule type" value="Genomic_DNA"/>
</dbReference>
<protein>
    <submittedName>
        <fullName evidence="4">Hypothetical_protein</fullName>
    </submittedName>
</protein>
<reference evidence="3" key="1">
    <citation type="submission" date="2023-06" db="EMBL/GenBank/DDBJ databases">
        <authorList>
            <person name="Kurt Z."/>
        </authorList>
    </citation>
    <scope>NUCLEOTIDE SEQUENCE</scope>
</reference>
<proteinExistence type="predicted"/>
<dbReference type="Proteomes" id="UP001642409">
    <property type="component" value="Unassembled WGS sequence"/>
</dbReference>
<reference evidence="4 7" key="2">
    <citation type="submission" date="2024-07" db="EMBL/GenBank/DDBJ databases">
        <authorList>
            <person name="Akdeniz Z."/>
        </authorList>
    </citation>
    <scope>NUCLEOTIDE SEQUENCE [LARGE SCALE GENOMIC DNA]</scope>
</reference>
<evidence type="ECO:0000313" key="4">
    <source>
        <dbReference type="EMBL" id="CAL6105565.1"/>
    </source>
</evidence>
<evidence type="ECO:0000313" key="3">
    <source>
        <dbReference type="EMBL" id="CAI9966246.1"/>
    </source>
</evidence>
<name>A0AA86R3B3_9EUKA</name>
<sequence>MDISRLFVGGVSVVVVVFQVVWRVGFGCSWIQATATPGSTGPARRLRLALPGLVTLDVQGLAAPPKIDTPEGPLDLFLLGDQIQRWQIQQKRGVSKNMSRYIAK</sequence>
<gene>
    <name evidence="1" type="ORF">HINF_LOCUS11546</name>
    <name evidence="2" type="ORF">HINF_LOCUS13171</name>
    <name evidence="3" type="ORF">HINF_LOCUS53891</name>
    <name evidence="4" type="ORF">HINF_LOCUS73323</name>
    <name evidence="5" type="ORF">HINF_LOCUS73468</name>
    <name evidence="6" type="ORF">HINF_LOCUS75253</name>
</gene>
<evidence type="ECO:0000313" key="7">
    <source>
        <dbReference type="Proteomes" id="UP001642409"/>
    </source>
</evidence>
<evidence type="ECO:0000313" key="5">
    <source>
        <dbReference type="EMBL" id="CAL6105866.1"/>
    </source>
</evidence>
<evidence type="ECO:0000313" key="6">
    <source>
        <dbReference type="EMBL" id="CAL6109037.1"/>
    </source>
</evidence>
<dbReference type="AlphaFoldDB" id="A0AA86R3B3"/>
<evidence type="ECO:0000313" key="2">
    <source>
        <dbReference type="EMBL" id="CAI9925526.1"/>
    </source>
</evidence>
<comment type="caution">
    <text evidence="3">The sequence shown here is derived from an EMBL/GenBank/DDBJ whole genome shotgun (WGS) entry which is preliminary data.</text>
</comment>
<dbReference type="EMBL" id="CAXDID020000602">
    <property type="protein sequence ID" value="CAL6105866.1"/>
    <property type="molecule type" value="Genomic_DNA"/>
</dbReference>
<evidence type="ECO:0000313" key="1">
    <source>
        <dbReference type="EMBL" id="CAI9923901.1"/>
    </source>
</evidence>
<accession>A0AA86R3B3</accession>
<dbReference type="EMBL" id="CAXDID020000661">
    <property type="protein sequence ID" value="CAL6109037.1"/>
    <property type="molecule type" value="Genomic_DNA"/>
</dbReference>